<name>A0A226F3Y7_FOLCA</name>
<reference evidence="2 3" key="1">
    <citation type="submission" date="2015-12" db="EMBL/GenBank/DDBJ databases">
        <title>The genome of Folsomia candida.</title>
        <authorList>
            <person name="Faddeeva A."/>
            <person name="Derks M.F."/>
            <person name="Anvar Y."/>
            <person name="Smit S."/>
            <person name="Van Straalen N."/>
            <person name="Roelofs D."/>
        </authorList>
    </citation>
    <scope>NUCLEOTIDE SEQUENCE [LARGE SCALE GENOMIC DNA]</scope>
    <source>
        <strain evidence="2 3">VU population</strain>
        <tissue evidence="2">Whole body</tissue>
    </source>
</reference>
<accession>A0A226F3Y7</accession>
<evidence type="ECO:0000313" key="3">
    <source>
        <dbReference type="Proteomes" id="UP000198287"/>
    </source>
</evidence>
<dbReference type="Proteomes" id="UP000198287">
    <property type="component" value="Unassembled WGS sequence"/>
</dbReference>
<keyword evidence="1" id="KW-0812">Transmembrane</keyword>
<proteinExistence type="predicted"/>
<organism evidence="2 3">
    <name type="scientific">Folsomia candida</name>
    <name type="common">Springtail</name>
    <dbReference type="NCBI Taxonomy" id="158441"/>
    <lineage>
        <taxon>Eukaryota</taxon>
        <taxon>Metazoa</taxon>
        <taxon>Ecdysozoa</taxon>
        <taxon>Arthropoda</taxon>
        <taxon>Hexapoda</taxon>
        <taxon>Collembola</taxon>
        <taxon>Entomobryomorpha</taxon>
        <taxon>Isotomoidea</taxon>
        <taxon>Isotomidae</taxon>
        <taxon>Proisotominae</taxon>
        <taxon>Folsomia</taxon>
    </lineage>
</organism>
<dbReference type="EMBL" id="LNIX01000001">
    <property type="protein sequence ID" value="OXA64144.1"/>
    <property type="molecule type" value="Genomic_DNA"/>
</dbReference>
<feature type="transmembrane region" description="Helical" evidence="1">
    <location>
        <begin position="49"/>
        <end position="69"/>
    </location>
</feature>
<comment type="caution">
    <text evidence="2">The sequence shown here is derived from an EMBL/GenBank/DDBJ whole genome shotgun (WGS) entry which is preliminary data.</text>
</comment>
<gene>
    <name evidence="2" type="ORF">Fcan01_03674</name>
</gene>
<dbReference type="AlphaFoldDB" id="A0A226F3Y7"/>
<keyword evidence="1" id="KW-0472">Membrane</keyword>
<feature type="transmembrane region" description="Helical" evidence="1">
    <location>
        <begin position="366"/>
        <end position="386"/>
    </location>
</feature>
<keyword evidence="1" id="KW-1133">Transmembrane helix</keyword>
<feature type="transmembrane region" description="Helical" evidence="1">
    <location>
        <begin position="187"/>
        <end position="204"/>
    </location>
</feature>
<sequence length="438" mass="50365">MKTTEEKLLELGKWAVLSGQLAGYLPLSVNNNIAHGRFLHFRALHISSIYALVMFIIITIWLIVFLYNFPTTLVMQSRALKSQFLGITFCFSSLLSGVTVFLLKSLGIIQIPTFATFWHKTVQAMEKLESIDSRTLVNIESKEFRNILHDTKFRFTGYCALIMIQLAVFDFRETFTTLMTKGSQIPVFNLTALVFTLFQIYLTFTHHGHPILLVFFIKLCKTCITVLAEKLDRLNFRSSSNNKSAMSRRESDKKRMNINQIGQSAFGDLEFSIATTTASAFMLPIQRNLVPQLMEGSQNFSSDGVVNMDKELEQIVQVIYVTECQIRRFNRMVNWRISIEFAYQIFFLVVKLSSWIWILWNGKHGFLVIIEPVIPIFLSISAMWCICSDSEDLCEGVNQLGVLLEKVPLQGVGWEMQQKVSWTIYVCNRRGRTKILFQ</sequence>
<evidence type="ECO:0000313" key="2">
    <source>
        <dbReference type="EMBL" id="OXA64144.1"/>
    </source>
</evidence>
<protein>
    <submittedName>
        <fullName evidence="2">Uncharacterized protein</fullName>
    </submittedName>
</protein>
<keyword evidence="3" id="KW-1185">Reference proteome</keyword>
<feature type="transmembrane region" description="Helical" evidence="1">
    <location>
        <begin position="210"/>
        <end position="228"/>
    </location>
</feature>
<feature type="transmembrane region" description="Helical" evidence="1">
    <location>
        <begin position="341"/>
        <end position="360"/>
    </location>
</feature>
<evidence type="ECO:0000256" key="1">
    <source>
        <dbReference type="SAM" id="Phobius"/>
    </source>
</evidence>
<feature type="transmembrane region" description="Helical" evidence="1">
    <location>
        <begin position="84"/>
        <end position="103"/>
    </location>
</feature>